<name>A0ABS1J6K0_9BACL</name>
<accession>A0ABS1J6K0</accession>
<sequence length="432" mass="49323">MSRVLVSSIIQNIQVCKRINDEQWKHELEVDVEHIININNTDEKIRASFEELPINVKRIIDEFIGEETLTAISNRNSEAIETVLTCLKIYAFMGYKQGQVKKQYIESQLSNAHFSFIEDQTKKSQEFVSCLLMGGDYLDHFKNILHLNKAHKFSYVEFALAVDLRNVDDFVEKQELEASLETGISLHLPSVEAVDAVLSEVETSAESDYVSKCRGILQSEGEIIIFILRQDKRSSIRKVDEMVIDTSAEWTVLRFDERAKTVKIRSFFEMANEFANRILGLMNSSTVHYYVQSSKHTSKTRLVSFIQNLMAGDIPSLSIIELRVVPQNIPGNPEFTIKRVSELVTMQQSLNALAHRNNGFRLFSDIDEIIYIKFEYNTSSGNNIYQLKFKGIAGTTAKSIEFYGRGGLTRIRNIKQLLADYGVMVNEGEVEN</sequence>
<evidence type="ECO:0000313" key="2">
    <source>
        <dbReference type="Proteomes" id="UP000602284"/>
    </source>
</evidence>
<gene>
    <name evidence="1" type="ORF">JJB07_01475</name>
</gene>
<protein>
    <submittedName>
        <fullName evidence="1">Uncharacterized protein</fullName>
    </submittedName>
</protein>
<proteinExistence type="predicted"/>
<dbReference type="Proteomes" id="UP000602284">
    <property type="component" value="Unassembled WGS sequence"/>
</dbReference>
<organism evidence="1 2">
    <name type="scientific">Tumebacillus amylolyticus</name>
    <dbReference type="NCBI Taxonomy" id="2801339"/>
    <lineage>
        <taxon>Bacteria</taxon>
        <taxon>Bacillati</taxon>
        <taxon>Bacillota</taxon>
        <taxon>Bacilli</taxon>
        <taxon>Bacillales</taxon>
        <taxon>Alicyclobacillaceae</taxon>
        <taxon>Tumebacillus</taxon>
    </lineage>
</organism>
<dbReference type="RefSeq" id="WP_201630518.1">
    <property type="nucleotide sequence ID" value="NZ_JAEQNB010000001.1"/>
</dbReference>
<evidence type="ECO:0000313" key="1">
    <source>
        <dbReference type="EMBL" id="MBL0385303.1"/>
    </source>
</evidence>
<keyword evidence="2" id="KW-1185">Reference proteome</keyword>
<reference evidence="1 2" key="1">
    <citation type="submission" date="2021-01" db="EMBL/GenBank/DDBJ databases">
        <title>Tumebacillus sp. strain ITR2 16S ribosomal RNA gene Genome sequencing and assembly.</title>
        <authorList>
            <person name="Kang M."/>
        </authorList>
    </citation>
    <scope>NUCLEOTIDE SEQUENCE [LARGE SCALE GENOMIC DNA]</scope>
    <source>
        <strain evidence="1 2">ITR2</strain>
    </source>
</reference>
<comment type="caution">
    <text evidence="1">The sequence shown here is derived from an EMBL/GenBank/DDBJ whole genome shotgun (WGS) entry which is preliminary data.</text>
</comment>
<dbReference type="EMBL" id="JAEQNB010000001">
    <property type="protein sequence ID" value="MBL0385303.1"/>
    <property type="molecule type" value="Genomic_DNA"/>
</dbReference>